<sequence length="117" mass="12440">MIDILLSLLIITGALFTFIGSLGLARLRDFYTRLHGPTKATTLGVGCLLIASAVYFSVRDEGVSLHEVLVTLFLFITAPVSAHLLAKAALHLKVRSLASTPAPDATTNPAVQRNPAD</sequence>
<keyword evidence="3" id="KW-1185">Reference proteome</keyword>
<accession>A0A106BVX4</accession>
<proteinExistence type="predicted"/>
<dbReference type="NCBIfam" id="NF009316">
    <property type="entry name" value="PRK12674.1-5"/>
    <property type="match status" value="1"/>
</dbReference>
<dbReference type="OrthoDB" id="9813804at2"/>
<dbReference type="EMBL" id="LDUG01000002">
    <property type="protein sequence ID" value="KVW99622.1"/>
    <property type="molecule type" value="Genomic_DNA"/>
</dbReference>
<protein>
    <submittedName>
        <fullName evidence="2">Cation:proton antiporter</fullName>
    </submittedName>
</protein>
<dbReference type="PATRIC" id="fig|36861.3.peg.1053"/>
<gene>
    <name evidence="2" type="ORF">ABW22_00135</name>
</gene>
<dbReference type="RefSeq" id="WP_059750735.1">
    <property type="nucleotide sequence ID" value="NZ_LDUG01000002.1"/>
</dbReference>
<dbReference type="AlphaFoldDB" id="A0A106BVX4"/>
<evidence type="ECO:0000313" key="2">
    <source>
        <dbReference type="EMBL" id="KVW99622.1"/>
    </source>
</evidence>
<evidence type="ECO:0000256" key="1">
    <source>
        <dbReference type="SAM" id="Phobius"/>
    </source>
</evidence>
<dbReference type="InterPro" id="IPR005133">
    <property type="entry name" value="PhaG_MnhG_YufB"/>
</dbReference>
<dbReference type="PANTHER" id="PTHR34703">
    <property type="entry name" value="ANTIPORTER SUBUNIT MNHG2-RELATED"/>
    <property type="match status" value="1"/>
</dbReference>
<dbReference type="PANTHER" id="PTHR34703:SF1">
    <property type="entry name" value="ANTIPORTER SUBUNIT MNHG2-RELATED"/>
    <property type="match status" value="1"/>
</dbReference>
<feature type="transmembrane region" description="Helical" evidence="1">
    <location>
        <begin position="37"/>
        <end position="56"/>
    </location>
</feature>
<name>A0A106BVX4_THIDE</name>
<dbReference type="Proteomes" id="UP000064243">
    <property type="component" value="Unassembled WGS sequence"/>
</dbReference>
<organism evidence="2 3">
    <name type="scientific">Thiobacillus denitrificans</name>
    <dbReference type="NCBI Taxonomy" id="36861"/>
    <lineage>
        <taxon>Bacteria</taxon>
        <taxon>Pseudomonadati</taxon>
        <taxon>Pseudomonadota</taxon>
        <taxon>Betaproteobacteria</taxon>
        <taxon>Nitrosomonadales</taxon>
        <taxon>Thiobacillaceae</taxon>
        <taxon>Thiobacillus</taxon>
    </lineage>
</organism>
<dbReference type="GO" id="GO:0015385">
    <property type="term" value="F:sodium:proton antiporter activity"/>
    <property type="evidence" value="ECO:0007669"/>
    <property type="project" value="TreeGrafter"/>
</dbReference>
<feature type="transmembrane region" description="Helical" evidence="1">
    <location>
        <begin position="6"/>
        <end position="25"/>
    </location>
</feature>
<evidence type="ECO:0000313" key="3">
    <source>
        <dbReference type="Proteomes" id="UP000064243"/>
    </source>
</evidence>
<dbReference type="NCBIfam" id="TIGR01300">
    <property type="entry name" value="CPA3_mnhG_phaG"/>
    <property type="match status" value="1"/>
</dbReference>
<feature type="transmembrane region" description="Helical" evidence="1">
    <location>
        <begin position="68"/>
        <end position="86"/>
    </location>
</feature>
<keyword evidence="1" id="KW-1133">Transmembrane helix</keyword>
<comment type="caution">
    <text evidence="2">The sequence shown here is derived from an EMBL/GenBank/DDBJ whole genome shotgun (WGS) entry which is preliminary data.</text>
</comment>
<keyword evidence="1" id="KW-0812">Transmembrane</keyword>
<reference evidence="2 3" key="1">
    <citation type="journal article" date="2015" name="Appl. Environ. Microbiol.">
        <title>Aerobic and Anaerobic Thiosulfate Oxidation by a Cold-Adapted, Subglacial Chemoautotroph.</title>
        <authorList>
            <person name="Harrold Z.R."/>
            <person name="Skidmore M.L."/>
            <person name="Hamilton T.L."/>
            <person name="Desch L."/>
            <person name="Amada K."/>
            <person name="van Gelder W."/>
            <person name="Glover K."/>
            <person name="Roden E.E."/>
            <person name="Boyd E.S."/>
        </authorList>
    </citation>
    <scope>NUCLEOTIDE SEQUENCE [LARGE SCALE GENOMIC DNA]</scope>
    <source>
        <strain evidence="2 3">RG</strain>
    </source>
</reference>
<dbReference type="STRING" id="1123392.GCA_000376425_01699"/>
<dbReference type="Pfam" id="PF03334">
    <property type="entry name" value="PhaG_MnhG_YufB"/>
    <property type="match status" value="1"/>
</dbReference>
<keyword evidence="1" id="KW-0472">Membrane</keyword>